<dbReference type="InterPro" id="IPR008936">
    <property type="entry name" value="Rho_GTPase_activation_prot"/>
</dbReference>
<dbReference type="PROSITE" id="PS50004">
    <property type="entry name" value="C2"/>
    <property type="match status" value="1"/>
</dbReference>
<dbReference type="InterPro" id="IPR035899">
    <property type="entry name" value="DBL_dom_sf"/>
</dbReference>
<dbReference type="SUPFAM" id="SSF50729">
    <property type="entry name" value="PH domain-like"/>
    <property type="match status" value="1"/>
</dbReference>
<evidence type="ECO:0000259" key="6">
    <source>
        <dbReference type="PROSITE" id="PS50010"/>
    </source>
</evidence>
<dbReference type="GO" id="GO:0005096">
    <property type="term" value="F:GTPase activator activity"/>
    <property type="evidence" value="ECO:0007669"/>
    <property type="project" value="UniProtKB-KW"/>
</dbReference>
<dbReference type="AlphaFoldDB" id="A0A6P3W6W0"/>
<name>A0A6P3W6W0_CLUHA</name>
<keyword evidence="3" id="KW-0343">GTPase activation</keyword>
<evidence type="ECO:0000256" key="4">
    <source>
        <dbReference type="ARBA" id="ARBA00022658"/>
    </source>
</evidence>
<dbReference type="SUPFAM" id="SSF48065">
    <property type="entry name" value="DBL homology domain (DH-domain)"/>
    <property type="match status" value="1"/>
</dbReference>
<evidence type="ECO:0000256" key="3">
    <source>
        <dbReference type="ARBA" id="ARBA00022468"/>
    </source>
</evidence>
<dbReference type="Gene3D" id="1.10.555.10">
    <property type="entry name" value="Rho GTPase activation protein"/>
    <property type="match status" value="1"/>
</dbReference>
<proteinExistence type="predicted"/>
<dbReference type="Gene3D" id="1.20.900.10">
    <property type="entry name" value="Dbl homology (DH) domain"/>
    <property type="match status" value="1"/>
</dbReference>
<dbReference type="GO" id="GO:0030424">
    <property type="term" value="C:axon"/>
    <property type="evidence" value="ECO:0007669"/>
    <property type="project" value="UniProtKB-SubCell"/>
</dbReference>
<dbReference type="SMART" id="SM00239">
    <property type="entry name" value="C2"/>
    <property type="match status" value="1"/>
</dbReference>
<feature type="domain" description="DH" evidence="6">
    <location>
        <begin position="62"/>
        <end position="303"/>
    </location>
</feature>
<organism evidence="8 9">
    <name type="scientific">Clupea harengus</name>
    <name type="common">Atlantic herring</name>
    <dbReference type="NCBI Taxonomy" id="7950"/>
    <lineage>
        <taxon>Eukaryota</taxon>
        <taxon>Metazoa</taxon>
        <taxon>Chordata</taxon>
        <taxon>Craniata</taxon>
        <taxon>Vertebrata</taxon>
        <taxon>Euteleostomi</taxon>
        <taxon>Actinopterygii</taxon>
        <taxon>Neopterygii</taxon>
        <taxon>Teleostei</taxon>
        <taxon>Clupei</taxon>
        <taxon>Clupeiformes</taxon>
        <taxon>Clupeoidei</taxon>
        <taxon>Clupeidae</taxon>
        <taxon>Clupea</taxon>
    </lineage>
</organism>
<dbReference type="SMART" id="SM00324">
    <property type="entry name" value="RhoGAP"/>
    <property type="match status" value="1"/>
</dbReference>
<dbReference type="PROSITE" id="PS50010">
    <property type="entry name" value="DH_2"/>
    <property type="match status" value="1"/>
</dbReference>
<dbReference type="InterPro" id="IPR035892">
    <property type="entry name" value="C2_domain_sf"/>
</dbReference>
<evidence type="ECO:0000256" key="2">
    <source>
        <dbReference type="ARBA" id="ARBA00004552"/>
    </source>
</evidence>
<evidence type="ECO:0000256" key="1">
    <source>
        <dbReference type="ARBA" id="ARBA00004489"/>
    </source>
</evidence>
<dbReference type="KEGG" id="char:105907170"/>
<evidence type="ECO:0000259" key="5">
    <source>
        <dbReference type="PROSITE" id="PS50004"/>
    </source>
</evidence>
<dbReference type="SMART" id="SM00325">
    <property type="entry name" value="RhoGEF"/>
    <property type="match status" value="1"/>
</dbReference>
<dbReference type="InterPro" id="IPR000198">
    <property type="entry name" value="RhoGAP_dom"/>
</dbReference>
<feature type="domain" description="Rho-GAP" evidence="7">
    <location>
        <begin position="648"/>
        <end position="837"/>
    </location>
</feature>
<dbReference type="InterPro" id="IPR037769">
    <property type="entry name" value="Abr/Bcr"/>
</dbReference>
<keyword evidence="8" id="KW-1185">Reference proteome</keyword>
<dbReference type="Gene3D" id="2.30.29.30">
    <property type="entry name" value="Pleckstrin-homology domain (PH domain)/Phosphotyrosine-binding domain (PTB)"/>
    <property type="match status" value="1"/>
</dbReference>
<keyword evidence="4" id="KW-0344">Guanine-nucleotide releasing factor</keyword>
<reference evidence="9" key="1">
    <citation type="submission" date="2025-08" db="UniProtKB">
        <authorList>
            <consortium name="RefSeq"/>
        </authorList>
    </citation>
    <scope>IDENTIFICATION</scope>
</reference>
<dbReference type="RefSeq" id="XP_012690903.2">
    <property type="nucleotide sequence ID" value="XM_012835449.3"/>
</dbReference>
<evidence type="ECO:0000313" key="8">
    <source>
        <dbReference type="Proteomes" id="UP000515152"/>
    </source>
</evidence>
<dbReference type="PANTHER" id="PTHR23182:SF6">
    <property type="entry name" value="ACTIVE BREAKPOINT CLUSTER REGION-RELATED PROTEIN-LIKE"/>
    <property type="match status" value="1"/>
</dbReference>
<dbReference type="Gene3D" id="2.60.40.150">
    <property type="entry name" value="C2 domain"/>
    <property type="match status" value="1"/>
</dbReference>
<dbReference type="GO" id="GO:0043197">
    <property type="term" value="C:dendritic spine"/>
    <property type="evidence" value="ECO:0007669"/>
    <property type="project" value="UniProtKB-SubCell"/>
</dbReference>
<dbReference type="OrthoDB" id="2155291at2759"/>
<dbReference type="GO" id="GO:0007165">
    <property type="term" value="P:signal transduction"/>
    <property type="evidence" value="ECO:0007669"/>
    <property type="project" value="InterPro"/>
</dbReference>
<evidence type="ECO:0000313" key="9">
    <source>
        <dbReference type="RefSeq" id="XP_012690903.2"/>
    </source>
</evidence>
<evidence type="ECO:0000259" key="7">
    <source>
        <dbReference type="PROSITE" id="PS50238"/>
    </source>
</evidence>
<sequence length="854" mass="96419">MELFEEALMYLQNENVAVGPAGSDLLEEVFTDDSFDQSPLETGPFTLPDVGTKSTSEYLLEKRLVVLRGILNSEQLYLNELETLLMPMKALKATAGTSQPVLSCQDIQTVFFQVPELLALHRDFYQSLKARLEGATELGEGLRNEQRQGVCRSLSAEQGLGNEQRQGVCRSLSTEQGLVVEQCKDHYKLSVGDLFQKLVSQLATYRGFIDNYESAVEIVRSCTQTDERFRILAESMKSGKGSDNSQSEYTFEALLYKPLDRVTKTTLVLHDLLSHTPPDHHDNPLLQEALRISSSFLAGLNETSQCKRAVTLSKGMRRQLMHDGFVVCVCENGRSLRHLFLYTDLLLCAKLKTGTLGRHSQYRYCWYTPLFGLKVRWAGEQEHPPELQQRISCMKAKMYHLRQTLTQQTKKGCHSRFVDRIHRKLQECELWLLTHSPNLPLQLHSTSGKSHTLLMSSLYKLEEWREAMDRLIGENTETVPPDLLTLTNSCVKLRMTQQPHLESLQPPESAELSLCGTLSVVVHAATGLQQPACVCVHVEVDGFEFYSNKAQTHSSFNSLEPQWNQEISFQVDGAKSLRIVCVIQSENSEEDRVVGHGSLKLDPAITKKWKKLNLPMGQLDLTLSIKYLPHPLDPPSSTFTQQLPVFCVPIEVVSQLEGVLVPRVVRSCAEEVERRGLEEEGMYRTSGSAKEIQLLKHTFDTNLREAVKCVKTAEVNVVSGTLKLYFRDLPEPLVPADLYHSLKNALDLPDLTSKQNALLNILRSCPDVNRNTLLYLFHHLRKVAGRVEVNKMSVMNLATVFGPSLLRPPVARVDISEEVVVQVQVVYFYLKCENLPTPLTCLPFDTEDEQETIM</sequence>
<dbReference type="Pfam" id="PF00621">
    <property type="entry name" value="RhoGEF"/>
    <property type="match status" value="1"/>
</dbReference>
<dbReference type="SUPFAM" id="SSF49562">
    <property type="entry name" value="C2 domain (Calcium/lipid-binding domain, CaLB)"/>
    <property type="match status" value="1"/>
</dbReference>
<protein>
    <submittedName>
        <fullName evidence="9">Active breakpoint cluster region-related protein isoform X1</fullName>
    </submittedName>
</protein>
<dbReference type="InterPro" id="IPR000008">
    <property type="entry name" value="C2_dom"/>
</dbReference>
<feature type="domain" description="C2" evidence="5">
    <location>
        <begin position="496"/>
        <end position="614"/>
    </location>
</feature>
<dbReference type="Pfam" id="PF00168">
    <property type="entry name" value="C2"/>
    <property type="match status" value="1"/>
</dbReference>
<gene>
    <name evidence="9" type="primary">si:dkey-33c9.6</name>
</gene>
<dbReference type="Pfam" id="PF00620">
    <property type="entry name" value="RhoGAP"/>
    <property type="match status" value="1"/>
</dbReference>
<dbReference type="PANTHER" id="PTHR23182">
    <property type="entry name" value="BREAKPOINT CLUSTER REGION PROTEIN BCR"/>
    <property type="match status" value="1"/>
</dbReference>
<dbReference type="PROSITE" id="PS50238">
    <property type="entry name" value="RHOGAP"/>
    <property type="match status" value="1"/>
</dbReference>
<dbReference type="GO" id="GO:0016020">
    <property type="term" value="C:membrane"/>
    <property type="evidence" value="ECO:0007669"/>
    <property type="project" value="TreeGrafter"/>
</dbReference>
<comment type="subcellular location">
    <subcellularLocation>
        <location evidence="1">Cell projection</location>
        <location evidence="1">Axon</location>
    </subcellularLocation>
    <subcellularLocation>
        <location evidence="2">Cell projection</location>
        <location evidence="2">Dendritic spine</location>
    </subcellularLocation>
</comment>
<dbReference type="GO" id="GO:0005085">
    <property type="term" value="F:guanyl-nucleotide exchange factor activity"/>
    <property type="evidence" value="ECO:0007669"/>
    <property type="project" value="UniProtKB-KW"/>
</dbReference>
<dbReference type="GeneID" id="105907170"/>
<dbReference type="SUPFAM" id="SSF48350">
    <property type="entry name" value="GTPase activation domain, GAP"/>
    <property type="match status" value="1"/>
</dbReference>
<dbReference type="Proteomes" id="UP000515152">
    <property type="component" value="Chromosome 18"/>
</dbReference>
<dbReference type="InterPro" id="IPR011993">
    <property type="entry name" value="PH-like_dom_sf"/>
</dbReference>
<accession>A0A6P3W6W0</accession>
<dbReference type="InterPro" id="IPR000219">
    <property type="entry name" value="DH_dom"/>
</dbReference>